<dbReference type="Gene3D" id="2.40.128.20">
    <property type="match status" value="1"/>
</dbReference>
<dbReference type="InterPro" id="IPR012674">
    <property type="entry name" value="Calycin"/>
</dbReference>
<protein>
    <recommendedName>
        <fullName evidence="3">DUF1934 domain-containing protein</fullName>
    </recommendedName>
</protein>
<dbReference type="STRING" id="764299.STRIC_0009"/>
<evidence type="ECO:0000313" key="1">
    <source>
        <dbReference type="EMBL" id="EHI70656.1"/>
    </source>
</evidence>
<dbReference type="Pfam" id="PF09148">
    <property type="entry name" value="DUF1934"/>
    <property type="match status" value="1"/>
</dbReference>
<dbReference type="InterPro" id="IPR015231">
    <property type="entry name" value="DUF1934"/>
</dbReference>
<proteinExistence type="predicted"/>
<dbReference type="OrthoDB" id="2233368at2"/>
<dbReference type="EMBL" id="AEUX02000002">
    <property type="protein sequence ID" value="EHI70656.1"/>
    <property type="molecule type" value="Genomic_DNA"/>
</dbReference>
<evidence type="ECO:0000313" key="2">
    <source>
        <dbReference type="Proteomes" id="UP000003330"/>
    </source>
</evidence>
<dbReference type="RefSeq" id="WP_008087495.1">
    <property type="nucleotide sequence ID" value="NZ_AEUX02000002.1"/>
</dbReference>
<name>G5K090_9STRE</name>
<gene>
    <name evidence="1" type="ORF">STRIC_0009</name>
</gene>
<dbReference type="SUPFAM" id="SSF50814">
    <property type="entry name" value="Lipocalins"/>
    <property type="match status" value="1"/>
</dbReference>
<dbReference type="eggNOG" id="COG4506">
    <property type="taxonomic scope" value="Bacteria"/>
</dbReference>
<organism evidence="1 2">
    <name type="scientific">Streptococcus ictaluri 707-05</name>
    <dbReference type="NCBI Taxonomy" id="764299"/>
    <lineage>
        <taxon>Bacteria</taxon>
        <taxon>Bacillati</taxon>
        <taxon>Bacillota</taxon>
        <taxon>Bacilli</taxon>
        <taxon>Lactobacillales</taxon>
        <taxon>Streptococcaceae</taxon>
        <taxon>Streptococcus</taxon>
    </lineage>
</organism>
<accession>G5K090</accession>
<reference evidence="1 2" key="1">
    <citation type="journal article" date="2014" name="Int. J. Syst. Evol. Microbiol.">
        <title>Phylogenomics and the dynamic genome evolution of the genus Streptococcus.</title>
        <authorList>
            <consortium name="The Broad Institute Genome Sequencing Platform"/>
            <person name="Richards V.P."/>
            <person name="Palmer S.R."/>
            <person name="Pavinski Bitar P.D."/>
            <person name="Qin X."/>
            <person name="Weinstock G.M."/>
            <person name="Highlander S.K."/>
            <person name="Town C.D."/>
            <person name="Burne R.A."/>
            <person name="Stanhope M.J."/>
        </authorList>
    </citation>
    <scope>NUCLEOTIDE SEQUENCE [LARGE SCALE GENOMIC DNA]</scope>
    <source>
        <strain evidence="1 2">707-05</strain>
    </source>
</reference>
<dbReference type="Proteomes" id="UP000003330">
    <property type="component" value="Unassembled WGS sequence"/>
</dbReference>
<evidence type="ECO:0008006" key="3">
    <source>
        <dbReference type="Google" id="ProtNLM"/>
    </source>
</evidence>
<sequence>MKLEITNRITLDQDTELIEEVHVVDVKEKANATYLIYENDDKEKVVIKLKEEELTMSRFSKPQSLMIFKNQQQVLIALPTPAGIQQFVTDTKTYHLDLKKQEVVLAYALLQANSELAFANYDLKLKWYND</sequence>
<comment type="caution">
    <text evidence="1">The sequence shown here is derived from an EMBL/GenBank/DDBJ whole genome shotgun (WGS) entry which is preliminary data.</text>
</comment>
<dbReference type="AlphaFoldDB" id="G5K090"/>
<keyword evidence="2" id="KW-1185">Reference proteome</keyword>